<keyword evidence="13" id="KW-1185">Reference proteome</keyword>
<dbReference type="PANTHER" id="PTHR42946:SF1">
    <property type="entry name" value="PHOSPHOGLUCOMUTASE (ALPHA-D-GLUCOSE-1,6-BISPHOSPHATE-DEPENDENT)"/>
    <property type="match status" value="1"/>
</dbReference>
<proteinExistence type="inferred from homology"/>
<dbReference type="PANTHER" id="PTHR42946">
    <property type="entry name" value="PHOSPHOHEXOSE MUTASE"/>
    <property type="match status" value="1"/>
</dbReference>
<dbReference type="EC" id="5.4.2.10" evidence="12"/>
<dbReference type="Pfam" id="PF00408">
    <property type="entry name" value="PGM_PMM_IV"/>
    <property type="match status" value="1"/>
</dbReference>
<dbReference type="Pfam" id="PF02879">
    <property type="entry name" value="PGM_PMM_II"/>
    <property type="match status" value="1"/>
</dbReference>
<dbReference type="OrthoDB" id="9806956at2"/>
<dbReference type="GO" id="GO:0000287">
    <property type="term" value="F:magnesium ion binding"/>
    <property type="evidence" value="ECO:0007669"/>
    <property type="project" value="InterPro"/>
</dbReference>
<evidence type="ECO:0000256" key="3">
    <source>
        <dbReference type="ARBA" id="ARBA00022553"/>
    </source>
</evidence>
<keyword evidence="5 7" id="KW-0460">Magnesium</keyword>
<evidence type="ECO:0000259" key="11">
    <source>
        <dbReference type="Pfam" id="PF02880"/>
    </source>
</evidence>
<feature type="domain" description="Alpha-D-phosphohexomutase C-terminal" evidence="8">
    <location>
        <begin position="398"/>
        <end position="451"/>
    </location>
</feature>
<reference evidence="12 13" key="1">
    <citation type="submission" date="2019-07" db="EMBL/GenBank/DDBJ databases">
        <authorList>
            <person name="Kim J."/>
        </authorList>
    </citation>
    <scope>NUCLEOTIDE SEQUENCE [LARGE SCALE GENOMIC DNA]</scope>
    <source>
        <strain evidence="13">dk17</strain>
    </source>
</reference>
<evidence type="ECO:0000256" key="2">
    <source>
        <dbReference type="ARBA" id="ARBA00010231"/>
    </source>
</evidence>
<dbReference type="PRINTS" id="PR00509">
    <property type="entry name" value="PGMPMM"/>
</dbReference>
<dbReference type="InterPro" id="IPR050060">
    <property type="entry name" value="Phosphoglucosamine_mutase"/>
</dbReference>
<dbReference type="GO" id="GO:0004615">
    <property type="term" value="F:phosphomannomutase activity"/>
    <property type="evidence" value="ECO:0007669"/>
    <property type="project" value="TreeGrafter"/>
</dbReference>
<evidence type="ECO:0000259" key="9">
    <source>
        <dbReference type="Pfam" id="PF02878"/>
    </source>
</evidence>
<dbReference type="FunFam" id="3.40.120.10:FF:000020">
    <property type="entry name" value="Phosphoglucosamine mutase"/>
    <property type="match status" value="1"/>
</dbReference>
<evidence type="ECO:0000256" key="7">
    <source>
        <dbReference type="RuleBase" id="RU004326"/>
    </source>
</evidence>
<feature type="domain" description="Alpha-D-phosphohexomutase alpha/beta/alpha" evidence="11">
    <location>
        <begin position="269"/>
        <end position="370"/>
    </location>
</feature>
<dbReference type="AlphaFoldDB" id="A0A563UDQ5"/>
<dbReference type="InterPro" id="IPR036900">
    <property type="entry name" value="A-D-PHexomutase_C_sf"/>
</dbReference>
<dbReference type="InterPro" id="IPR016066">
    <property type="entry name" value="A-D-PHexomutase_CS"/>
</dbReference>
<dbReference type="RefSeq" id="WP_146381959.1">
    <property type="nucleotide sequence ID" value="NZ_VOEJ01000004.1"/>
</dbReference>
<dbReference type="GO" id="GO:0005975">
    <property type="term" value="P:carbohydrate metabolic process"/>
    <property type="evidence" value="ECO:0007669"/>
    <property type="project" value="InterPro"/>
</dbReference>
<keyword evidence="6 12" id="KW-0413">Isomerase</keyword>
<comment type="similarity">
    <text evidence="2 7">Belongs to the phosphohexose mutase family.</text>
</comment>
<evidence type="ECO:0000313" key="13">
    <source>
        <dbReference type="Proteomes" id="UP000320042"/>
    </source>
</evidence>
<dbReference type="GO" id="GO:0009252">
    <property type="term" value="P:peptidoglycan biosynthetic process"/>
    <property type="evidence" value="ECO:0007669"/>
    <property type="project" value="TreeGrafter"/>
</dbReference>
<dbReference type="PROSITE" id="PS00710">
    <property type="entry name" value="PGM_PMM"/>
    <property type="match status" value="1"/>
</dbReference>
<dbReference type="SUPFAM" id="SSF55957">
    <property type="entry name" value="Phosphoglucomutase, C-terminal domain"/>
    <property type="match status" value="1"/>
</dbReference>
<dbReference type="InterPro" id="IPR016055">
    <property type="entry name" value="A-D-PHexomutase_a/b/a-I/II/III"/>
</dbReference>
<dbReference type="SUPFAM" id="SSF53738">
    <property type="entry name" value="Phosphoglucomutase, first 3 domains"/>
    <property type="match status" value="3"/>
</dbReference>
<dbReference type="GO" id="GO:0006048">
    <property type="term" value="P:UDP-N-acetylglucosamine biosynthetic process"/>
    <property type="evidence" value="ECO:0007669"/>
    <property type="project" value="TreeGrafter"/>
</dbReference>
<dbReference type="Pfam" id="PF02880">
    <property type="entry name" value="PGM_PMM_III"/>
    <property type="match status" value="1"/>
</dbReference>
<comment type="caution">
    <text evidence="12">The sequence shown here is derived from an EMBL/GenBank/DDBJ whole genome shotgun (WGS) entry which is preliminary data.</text>
</comment>
<organism evidence="12 13">
    <name type="scientific">Mucilaginibacter pallidiroseus</name>
    <dbReference type="NCBI Taxonomy" id="2599295"/>
    <lineage>
        <taxon>Bacteria</taxon>
        <taxon>Pseudomonadati</taxon>
        <taxon>Bacteroidota</taxon>
        <taxon>Sphingobacteriia</taxon>
        <taxon>Sphingobacteriales</taxon>
        <taxon>Sphingobacteriaceae</taxon>
        <taxon>Mucilaginibacter</taxon>
    </lineage>
</organism>
<evidence type="ECO:0000256" key="6">
    <source>
        <dbReference type="ARBA" id="ARBA00023235"/>
    </source>
</evidence>
<evidence type="ECO:0000259" key="8">
    <source>
        <dbReference type="Pfam" id="PF00408"/>
    </source>
</evidence>
<comment type="cofactor">
    <cofactor evidence="1">
        <name>Mg(2+)</name>
        <dbReference type="ChEBI" id="CHEBI:18420"/>
    </cofactor>
</comment>
<dbReference type="InterPro" id="IPR005845">
    <property type="entry name" value="A-D-PHexomutase_a/b/a-II"/>
</dbReference>
<gene>
    <name evidence="12" type="primary">glmM</name>
    <name evidence="12" type="ORF">FPZ43_11005</name>
</gene>
<dbReference type="InterPro" id="IPR005844">
    <property type="entry name" value="A-D-PHexomutase_a/b/a-I"/>
</dbReference>
<dbReference type="InterPro" id="IPR005843">
    <property type="entry name" value="A-D-PHexomutase_C"/>
</dbReference>
<protein>
    <submittedName>
        <fullName evidence="12">Phosphoglucosamine mutase</fullName>
        <ecNumber evidence="12">5.4.2.10</ecNumber>
    </submittedName>
</protein>
<keyword evidence="4 7" id="KW-0479">Metal-binding</keyword>
<name>A0A563UDQ5_9SPHI</name>
<sequence>MTLIKSISGIRGTIGGNAGEGLTPLDIVKFTSAFGSWAVKRSGLKKIVIGRDARISGTMVNNLVVGTLQGLGIDVIDLGLSTTPTVEVAVPDEQAAGGIIITASHNPKQWNALKLLNAQGEFISDADGKEVLEIADSSNFIYADVNDLGKVTVDDSYLQKHIDKILALPLVDIEAIKAANFKIVIDCINSTGGIYVPALLKALGVETVHELYCEPDGNFPHNPEPLPENLNALSQEVVKKQANLGIAVDPDVDRLAFVNEDGSMFGEEYTLVAVSDYVLKNTPGNTVSNLSSTRALRDVTENRGGEYHAAAVGEVNVVNKMKEVGAVIGGEGNGGVIYPELHYGRDALVGIALFLSHLAKYGKPVSVLRSSYPGYFISKNKITLTPEMDIDALLLKVEEKYNKQPHTTIDGLKIEFDKEWVHLRRSNTEPIIRIYSEGNSETVANGLANKIITDIKEILNLNE</sequence>
<dbReference type="EMBL" id="VOEJ01000004">
    <property type="protein sequence ID" value="TWR29470.1"/>
    <property type="molecule type" value="Genomic_DNA"/>
</dbReference>
<dbReference type="Pfam" id="PF02878">
    <property type="entry name" value="PGM_PMM_I"/>
    <property type="match status" value="1"/>
</dbReference>
<feature type="domain" description="Alpha-D-phosphohexomutase alpha/beta/alpha" evidence="10">
    <location>
        <begin position="161"/>
        <end position="262"/>
    </location>
</feature>
<dbReference type="NCBIfam" id="TIGR03990">
    <property type="entry name" value="Arch_GlmM"/>
    <property type="match status" value="1"/>
</dbReference>
<dbReference type="GO" id="GO:0005829">
    <property type="term" value="C:cytosol"/>
    <property type="evidence" value="ECO:0007669"/>
    <property type="project" value="TreeGrafter"/>
</dbReference>
<keyword evidence="3" id="KW-0597">Phosphoprotein</keyword>
<evidence type="ECO:0000256" key="1">
    <source>
        <dbReference type="ARBA" id="ARBA00001946"/>
    </source>
</evidence>
<evidence type="ECO:0000256" key="4">
    <source>
        <dbReference type="ARBA" id="ARBA00022723"/>
    </source>
</evidence>
<dbReference type="InterPro" id="IPR005846">
    <property type="entry name" value="A-D-PHexomutase_a/b/a-III"/>
</dbReference>
<dbReference type="GO" id="GO:0008966">
    <property type="term" value="F:phosphoglucosamine mutase activity"/>
    <property type="evidence" value="ECO:0007669"/>
    <property type="project" value="UniProtKB-EC"/>
</dbReference>
<dbReference type="Proteomes" id="UP000320042">
    <property type="component" value="Unassembled WGS sequence"/>
</dbReference>
<dbReference type="InterPro" id="IPR024086">
    <property type="entry name" value="GlmM_arc-type"/>
</dbReference>
<evidence type="ECO:0000313" key="12">
    <source>
        <dbReference type="EMBL" id="TWR29470.1"/>
    </source>
</evidence>
<evidence type="ECO:0000259" key="10">
    <source>
        <dbReference type="Pfam" id="PF02879"/>
    </source>
</evidence>
<feature type="domain" description="Alpha-D-phosphohexomutase alpha/beta/alpha" evidence="9">
    <location>
        <begin position="8"/>
        <end position="138"/>
    </location>
</feature>
<dbReference type="Gene3D" id="3.30.310.50">
    <property type="entry name" value="Alpha-D-phosphohexomutase, C-terminal domain"/>
    <property type="match status" value="1"/>
</dbReference>
<accession>A0A563UDQ5</accession>
<evidence type="ECO:0000256" key="5">
    <source>
        <dbReference type="ARBA" id="ARBA00022842"/>
    </source>
</evidence>
<dbReference type="Gene3D" id="3.40.120.10">
    <property type="entry name" value="Alpha-D-Glucose-1,6-Bisphosphate, subunit A, domain 3"/>
    <property type="match status" value="3"/>
</dbReference>
<dbReference type="InterPro" id="IPR005841">
    <property type="entry name" value="Alpha-D-phosphohexomutase_SF"/>
</dbReference>